<proteinExistence type="predicted"/>
<accession>A0A0F9J7S9</accession>
<feature type="transmembrane region" description="Helical" evidence="1">
    <location>
        <begin position="182"/>
        <end position="202"/>
    </location>
</feature>
<dbReference type="EMBL" id="LAZR01010697">
    <property type="protein sequence ID" value="KKM65608.1"/>
    <property type="molecule type" value="Genomic_DNA"/>
</dbReference>
<organism evidence="2">
    <name type="scientific">marine sediment metagenome</name>
    <dbReference type="NCBI Taxonomy" id="412755"/>
    <lineage>
        <taxon>unclassified sequences</taxon>
        <taxon>metagenomes</taxon>
        <taxon>ecological metagenomes</taxon>
    </lineage>
</organism>
<keyword evidence="1" id="KW-0472">Membrane</keyword>
<sequence>MNKASFFVFLVVTIELMLIATLIPGEWAQKAIEKEAQYIAESSGIEQRDYVLQTATNWFTSATVETGMWKAMYSFLIPTRQQREDSNIKADWWFQFVEGRIDSLQKSVYHTMTRFALLLSWLPYILILLLPAAWDGYMTWKIKKTNFDYSSPVIHRYSLKAGAAIIGIVLLAFFAPIPIDPIYIPVALMMIAIITGVAIGNLQKRI</sequence>
<dbReference type="Pfam" id="PF14348">
    <property type="entry name" value="DtrJ-like"/>
    <property type="match status" value="1"/>
</dbReference>
<gene>
    <name evidence="2" type="ORF">LCGC14_1489560</name>
</gene>
<keyword evidence="1" id="KW-0812">Transmembrane</keyword>
<keyword evidence="1" id="KW-1133">Transmembrane helix</keyword>
<feature type="transmembrane region" description="Helical" evidence="1">
    <location>
        <begin position="6"/>
        <end position="25"/>
    </location>
</feature>
<protein>
    <recommendedName>
        <fullName evidence="3">DUF4400 domain-containing protein</fullName>
    </recommendedName>
</protein>
<dbReference type="InterPro" id="IPR022266">
    <property type="entry name" value="DtrJ-like"/>
</dbReference>
<comment type="caution">
    <text evidence="2">The sequence shown here is derived from an EMBL/GenBank/DDBJ whole genome shotgun (WGS) entry which is preliminary data.</text>
</comment>
<dbReference type="AlphaFoldDB" id="A0A0F9J7S9"/>
<feature type="transmembrane region" description="Helical" evidence="1">
    <location>
        <begin position="154"/>
        <end position="175"/>
    </location>
</feature>
<evidence type="ECO:0008006" key="3">
    <source>
        <dbReference type="Google" id="ProtNLM"/>
    </source>
</evidence>
<feature type="transmembrane region" description="Helical" evidence="1">
    <location>
        <begin position="115"/>
        <end position="134"/>
    </location>
</feature>
<evidence type="ECO:0000313" key="2">
    <source>
        <dbReference type="EMBL" id="KKM65608.1"/>
    </source>
</evidence>
<name>A0A0F9J7S9_9ZZZZ</name>
<reference evidence="2" key="1">
    <citation type="journal article" date="2015" name="Nature">
        <title>Complex archaea that bridge the gap between prokaryotes and eukaryotes.</title>
        <authorList>
            <person name="Spang A."/>
            <person name="Saw J.H."/>
            <person name="Jorgensen S.L."/>
            <person name="Zaremba-Niedzwiedzka K."/>
            <person name="Martijn J."/>
            <person name="Lind A.E."/>
            <person name="van Eijk R."/>
            <person name="Schleper C."/>
            <person name="Guy L."/>
            <person name="Ettema T.J."/>
        </authorList>
    </citation>
    <scope>NUCLEOTIDE SEQUENCE</scope>
</reference>
<evidence type="ECO:0000256" key="1">
    <source>
        <dbReference type="SAM" id="Phobius"/>
    </source>
</evidence>